<dbReference type="CDD" id="cd01987">
    <property type="entry name" value="USP_KdpD-like"/>
    <property type="match status" value="1"/>
</dbReference>
<dbReference type="InterPro" id="IPR036890">
    <property type="entry name" value="HATPase_C_sf"/>
</dbReference>
<evidence type="ECO:0000256" key="14">
    <source>
        <dbReference type="SAM" id="Phobius"/>
    </source>
</evidence>
<evidence type="ECO:0000256" key="12">
    <source>
        <dbReference type="ARBA" id="ARBA00023136"/>
    </source>
</evidence>
<dbReference type="Pfam" id="PF13493">
    <property type="entry name" value="DUF4118"/>
    <property type="match status" value="1"/>
</dbReference>
<dbReference type="Gene3D" id="3.30.450.40">
    <property type="match status" value="1"/>
</dbReference>
<evidence type="ECO:0000313" key="16">
    <source>
        <dbReference type="EMBL" id="CAA0090578.1"/>
    </source>
</evidence>
<dbReference type="SMART" id="SM00388">
    <property type="entry name" value="HisKA"/>
    <property type="match status" value="1"/>
</dbReference>
<dbReference type="EMBL" id="CACSAS010000001">
    <property type="protein sequence ID" value="CAA0090578.1"/>
    <property type="molecule type" value="Genomic_DNA"/>
</dbReference>
<dbReference type="Gene3D" id="3.40.50.300">
    <property type="entry name" value="P-loop containing nucleotide triphosphate hydrolases"/>
    <property type="match status" value="1"/>
</dbReference>
<dbReference type="RefSeq" id="WP_159598234.1">
    <property type="nucleotide sequence ID" value="NZ_CACSAS010000001.1"/>
</dbReference>
<dbReference type="SUPFAM" id="SSF47384">
    <property type="entry name" value="Homodimeric domain of signal transducing histidine kinase"/>
    <property type="match status" value="1"/>
</dbReference>
<feature type="domain" description="Histidine kinase" evidence="15">
    <location>
        <begin position="670"/>
        <end position="890"/>
    </location>
</feature>
<dbReference type="Gene3D" id="3.30.565.10">
    <property type="entry name" value="Histidine kinase-like ATPase, C-terminal domain"/>
    <property type="match status" value="1"/>
</dbReference>
<dbReference type="Pfam" id="PF00512">
    <property type="entry name" value="HisKA"/>
    <property type="match status" value="1"/>
</dbReference>
<evidence type="ECO:0000256" key="7">
    <source>
        <dbReference type="ARBA" id="ARBA00022741"/>
    </source>
</evidence>
<keyword evidence="6 14" id="KW-0812">Transmembrane</keyword>
<dbReference type="InterPro" id="IPR004358">
    <property type="entry name" value="Sig_transdc_His_kin-like_C"/>
</dbReference>
<organism evidence="16 17">
    <name type="scientific">Starkeya nomas</name>
    <dbReference type="NCBI Taxonomy" id="2666134"/>
    <lineage>
        <taxon>Bacteria</taxon>
        <taxon>Pseudomonadati</taxon>
        <taxon>Pseudomonadota</taxon>
        <taxon>Alphaproteobacteria</taxon>
        <taxon>Hyphomicrobiales</taxon>
        <taxon>Xanthobacteraceae</taxon>
        <taxon>Starkeya</taxon>
    </lineage>
</organism>
<keyword evidence="5 16" id="KW-0808">Transferase</keyword>
<dbReference type="InterPro" id="IPR036097">
    <property type="entry name" value="HisK_dim/P_sf"/>
</dbReference>
<dbReference type="InterPro" id="IPR052023">
    <property type="entry name" value="Histidine_kinase_KdpD"/>
</dbReference>
<keyword evidence="4" id="KW-0597">Phosphoprotein</keyword>
<dbReference type="PANTHER" id="PTHR45569:SF1">
    <property type="entry name" value="SENSOR PROTEIN KDPD"/>
    <property type="match status" value="1"/>
</dbReference>
<evidence type="ECO:0000256" key="9">
    <source>
        <dbReference type="ARBA" id="ARBA00022840"/>
    </source>
</evidence>
<dbReference type="Gene3D" id="1.20.120.620">
    <property type="entry name" value="Backbone structure of the membrane domain of e. Coli histidine kinase receptor kdpd"/>
    <property type="match status" value="1"/>
</dbReference>
<evidence type="ECO:0000259" key="15">
    <source>
        <dbReference type="PROSITE" id="PS50109"/>
    </source>
</evidence>
<dbReference type="Pfam" id="PF02702">
    <property type="entry name" value="KdpD"/>
    <property type="match status" value="1"/>
</dbReference>
<reference evidence="16 17" key="1">
    <citation type="submission" date="2019-12" db="EMBL/GenBank/DDBJ databases">
        <authorList>
            <person name="Reyes-Prieto M."/>
        </authorList>
    </citation>
    <scope>NUCLEOTIDE SEQUENCE [LARGE SCALE GENOMIC DNA]</scope>
    <source>
        <strain evidence="16">HF14-78462</strain>
    </source>
</reference>
<protein>
    <recommendedName>
        <fullName evidence="3">histidine kinase</fullName>
        <ecNumber evidence="3">2.7.13.3</ecNumber>
    </recommendedName>
</protein>
<dbReference type="EC" id="2.7.13.3" evidence="3"/>
<evidence type="ECO:0000256" key="13">
    <source>
        <dbReference type="SAM" id="MobiDB-lite"/>
    </source>
</evidence>
<evidence type="ECO:0000256" key="4">
    <source>
        <dbReference type="ARBA" id="ARBA00022553"/>
    </source>
</evidence>
<dbReference type="InterPro" id="IPR027417">
    <property type="entry name" value="P-loop_NTPase"/>
</dbReference>
<dbReference type="InterPro" id="IPR038318">
    <property type="entry name" value="KdpD_sf"/>
</dbReference>
<proteinExistence type="predicted"/>
<comment type="subcellular location">
    <subcellularLocation>
        <location evidence="2">Membrane</location>
        <topology evidence="2">Multi-pass membrane protein</topology>
    </subcellularLocation>
</comment>
<dbReference type="Pfam" id="PF02518">
    <property type="entry name" value="HATPase_c"/>
    <property type="match status" value="1"/>
</dbReference>
<dbReference type="Gene3D" id="3.40.50.620">
    <property type="entry name" value="HUPs"/>
    <property type="match status" value="1"/>
</dbReference>
<evidence type="ECO:0000256" key="3">
    <source>
        <dbReference type="ARBA" id="ARBA00012438"/>
    </source>
</evidence>
<dbReference type="SUPFAM" id="SSF55874">
    <property type="entry name" value="ATPase domain of HSP90 chaperone/DNA topoisomerase II/histidine kinase"/>
    <property type="match status" value="1"/>
</dbReference>
<dbReference type="PANTHER" id="PTHR45569">
    <property type="entry name" value="SENSOR PROTEIN KDPD"/>
    <property type="match status" value="1"/>
</dbReference>
<dbReference type="SUPFAM" id="SSF52540">
    <property type="entry name" value="P-loop containing nucleoside triphosphate hydrolases"/>
    <property type="match status" value="1"/>
</dbReference>
<dbReference type="InterPro" id="IPR005467">
    <property type="entry name" value="His_kinase_dom"/>
</dbReference>
<dbReference type="AlphaFoldDB" id="A0A5S9NKT2"/>
<evidence type="ECO:0000256" key="10">
    <source>
        <dbReference type="ARBA" id="ARBA00022989"/>
    </source>
</evidence>
<dbReference type="InterPro" id="IPR014729">
    <property type="entry name" value="Rossmann-like_a/b/a_fold"/>
</dbReference>
<dbReference type="GO" id="GO:0005886">
    <property type="term" value="C:plasma membrane"/>
    <property type="evidence" value="ECO:0007669"/>
    <property type="project" value="TreeGrafter"/>
</dbReference>
<dbReference type="InterPro" id="IPR003661">
    <property type="entry name" value="HisK_dim/P_dom"/>
</dbReference>
<dbReference type="InterPro" id="IPR029016">
    <property type="entry name" value="GAF-like_dom_sf"/>
</dbReference>
<dbReference type="SUPFAM" id="SSF52402">
    <property type="entry name" value="Adenine nucleotide alpha hydrolases-like"/>
    <property type="match status" value="1"/>
</dbReference>
<keyword evidence="9" id="KW-0067">ATP-binding</keyword>
<dbReference type="CDD" id="cd00075">
    <property type="entry name" value="HATPase"/>
    <property type="match status" value="1"/>
</dbReference>
<keyword evidence="17" id="KW-1185">Reference proteome</keyword>
<feature type="transmembrane region" description="Helical" evidence="14">
    <location>
        <begin position="427"/>
        <end position="454"/>
    </location>
</feature>
<evidence type="ECO:0000256" key="11">
    <source>
        <dbReference type="ARBA" id="ARBA00023012"/>
    </source>
</evidence>
<dbReference type="FunFam" id="3.40.50.300:FF:000483">
    <property type="entry name" value="Sensor histidine kinase KdpD"/>
    <property type="match status" value="1"/>
</dbReference>
<dbReference type="PROSITE" id="PS50109">
    <property type="entry name" value="HIS_KIN"/>
    <property type="match status" value="1"/>
</dbReference>
<dbReference type="CDD" id="cd00082">
    <property type="entry name" value="HisKA"/>
    <property type="match status" value="1"/>
</dbReference>
<name>A0A5S9NKT2_9HYPH</name>
<accession>A0A5S9NKT2</accession>
<comment type="catalytic activity">
    <reaction evidence="1">
        <text>ATP + protein L-histidine = ADP + protein N-phospho-L-histidine.</text>
        <dbReference type="EC" id="2.7.13.3"/>
    </reaction>
</comment>
<dbReference type="GO" id="GO:0005524">
    <property type="term" value="F:ATP binding"/>
    <property type="evidence" value="ECO:0007669"/>
    <property type="project" value="UniProtKB-KW"/>
</dbReference>
<dbReference type="PRINTS" id="PR00344">
    <property type="entry name" value="BCTRLSENSOR"/>
</dbReference>
<evidence type="ECO:0000256" key="8">
    <source>
        <dbReference type="ARBA" id="ARBA00022777"/>
    </source>
</evidence>
<evidence type="ECO:0000256" key="2">
    <source>
        <dbReference type="ARBA" id="ARBA00004141"/>
    </source>
</evidence>
<dbReference type="Proteomes" id="UP000433050">
    <property type="component" value="Unassembled WGS sequence"/>
</dbReference>
<feature type="transmembrane region" description="Helical" evidence="14">
    <location>
        <begin position="474"/>
        <end position="494"/>
    </location>
</feature>
<keyword evidence="11" id="KW-0902">Two-component regulatory system</keyword>
<dbReference type="InterPro" id="IPR025201">
    <property type="entry name" value="KdpD_TM"/>
</dbReference>
<dbReference type="InterPro" id="IPR003852">
    <property type="entry name" value="Sig_transdc_His_kinase_KdpD_N"/>
</dbReference>
<keyword evidence="12 14" id="KW-0472">Membrane</keyword>
<dbReference type="Gene3D" id="1.10.287.130">
    <property type="match status" value="1"/>
</dbReference>
<evidence type="ECO:0000256" key="5">
    <source>
        <dbReference type="ARBA" id="ARBA00022679"/>
    </source>
</evidence>
<keyword evidence="8" id="KW-0418">Kinase</keyword>
<keyword evidence="10 14" id="KW-1133">Transmembrane helix</keyword>
<evidence type="ECO:0000256" key="1">
    <source>
        <dbReference type="ARBA" id="ARBA00000085"/>
    </source>
</evidence>
<gene>
    <name evidence="16" type="primary">kdpD</name>
    <name evidence="16" type="ORF">STARVERO_01192</name>
</gene>
<dbReference type="GO" id="GO:0005737">
    <property type="term" value="C:cytoplasm"/>
    <property type="evidence" value="ECO:0007669"/>
    <property type="project" value="UniProtKB-ARBA"/>
</dbReference>
<keyword evidence="7" id="KW-0547">Nucleotide-binding</keyword>
<sequence>MSAQDPPRADPEALLAAAEREARGKLRIYLGAAPGVGKTYAMLSAARAAKAAGGDIVVGIVETHGRAETEALVEGMEILPRKGMAYRGRLVPEFDLEAALARRPGLLLVDEYAHSNVDGSRHPKRWQDVQDLLAAGIDVWTTLNIQHLESLNDVVQRITGVRVRETVPDTALQKADEIILVDLPSDELIKRLADGKVYVEDTATRAAQSFFKPSNLTALRELALRRVAARVDSDLVERMQGSAIEGPWAAGERLLVCVGPDIAAERVVREAKRLADLMDASWFAVTVERPGYVMSGSDRKRLEAGMRLAETLGAETRSLVAADVAAELLRFARFENVTQIIIGKARRRRLTSWLRASLADVLVKRADGVAIHVVTAEAGEVPARRRFALPPAGPFMGYVAASLGVGIATVVGLFLSRFVPLPNVSMLYLLAVLLPALLYGVWPAITASGLSFLAYNFFFIDPVDTFTVARPHELLALLVFLIVAVIISALAGQAREQTRIAAQRMRATRRLYEFTRKLSSLADRTSVAEAAAVELHAALGHPSVILLSEHGELSIAAAWPPEDRLDTGSMTAAAWAFEHGEAAGAGTGTLPRVPWLFQPLGAAEGGAHIGVVGIERDLETPMLDAESERILGSLCEQTAAALVRTMLSAEVTRARTAAETERVRNILLASISHDFRTPLASILGAATSLIDYGPEIPAETRRDLLVQMREEAENLDQMVRNLLSMTRLEAGALEIHKDWVDAVELMNRAVSAVRRRGATQRFVVTAAPDLPLIQADQSLMDQALGNVVANAVRYAGREARIGLSATVIEGQLVIAVTDDGPGIPVETLPHVFEKFVRASRGSGDGGDGSGLGLAITKGIVEAHGGSVSARSPAPGQRRGTRIALRLPLPPEAPAEEEAA</sequence>
<feature type="region of interest" description="Disordered" evidence="13">
    <location>
        <begin position="865"/>
        <end position="899"/>
    </location>
</feature>
<dbReference type="GO" id="GO:0000155">
    <property type="term" value="F:phosphorelay sensor kinase activity"/>
    <property type="evidence" value="ECO:0007669"/>
    <property type="project" value="InterPro"/>
</dbReference>
<feature type="transmembrane region" description="Helical" evidence="14">
    <location>
        <begin position="395"/>
        <end position="415"/>
    </location>
</feature>
<evidence type="ECO:0000313" key="17">
    <source>
        <dbReference type="Proteomes" id="UP000433050"/>
    </source>
</evidence>
<dbReference type="InterPro" id="IPR003594">
    <property type="entry name" value="HATPase_dom"/>
</dbReference>
<dbReference type="SMART" id="SM00387">
    <property type="entry name" value="HATPase_c"/>
    <property type="match status" value="1"/>
</dbReference>
<evidence type="ECO:0000256" key="6">
    <source>
        <dbReference type="ARBA" id="ARBA00022692"/>
    </source>
</evidence>
<dbReference type="SUPFAM" id="SSF55781">
    <property type="entry name" value="GAF domain-like"/>
    <property type="match status" value="1"/>
</dbReference>